<sequence length="59" mass="6222">MKGLHNCAPVFSRLVSASARSASAGGVLCQRQERTCHTSKPGRELDFHPVDPSATSAPT</sequence>
<dbReference type="AlphaFoldDB" id="R7S0R3"/>
<proteinExistence type="predicted"/>
<organism evidence="2 3">
    <name type="scientific">Punctularia strigosozonata (strain HHB-11173)</name>
    <name type="common">White-rot fungus</name>
    <dbReference type="NCBI Taxonomy" id="741275"/>
    <lineage>
        <taxon>Eukaryota</taxon>
        <taxon>Fungi</taxon>
        <taxon>Dikarya</taxon>
        <taxon>Basidiomycota</taxon>
        <taxon>Agaricomycotina</taxon>
        <taxon>Agaricomycetes</taxon>
        <taxon>Corticiales</taxon>
        <taxon>Punctulariaceae</taxon>
        <taxon>Punctularia</taxon>
    </lineage>
</organism>
<reference evidence="3" key="1">
    <citation type="journal article" date="2012" name="Science">
        <title>The Paleozoic origin of enzymatic lignin decomposition reconstructed from 31 fungal genomes.</title>
        <authorList>
            <person name="Floudas D."/>
            <person name="Binder M."/>
            <person name="Riley R."/>
            <person name="Barry K."/>
            <person name="Blanchette R.A."/>
            <person name="Henrissat B."/>
            <person name="Martinez A.T."/>
            <person name="Otillar R."/>
            <person name="Spatafora J.W."/>
            <person name="Yadav J.S."/>
            <person name="Aerts A."/>
            <person name="Benoit I."/>
            <person name="Boyd A."/>
            <person name="Carlson A."/>
            <person name="Copeland A."/>
            <person name="Coutinho P.M."/>
            <person name="de Vries R.P."/>
            <person name="Ferreira P."/>
            <person name="Findley K."/>
            <person name="Foster B."/>
            <person name="Gaskell J."/>
            <person name="Glotzer D."/>
            <person name="Gorecki P."/>
            <person name="Heitman J."/>
            <person name="Hesse C."/>
            <person name="Hori C."/>
            <person name="Igarashi K."/>
            <person name="Jurgens J.A."/>
            <person name="Kallen N."/>
            <person name="Kersten P."/>
            <person name="Kohler A."/>
            <person name="Kuees U."/>
            <person name="Kumar T.K.A."/>
            <person name="Kuo A."/>
            <person name="LaButti K."/>
            <person name="Larrondo L.F."/>
            <person name="Lindquist E."/>
            <person name="Ling A."/>
            <person name="Lombard V."/>
            <person name="Lucas S."/>
            <person name="Lundell T."/>
            <person name="Martin R."/>
            <person name="McLaughlin D.J."/>
            <person name="Morgenstern I."/>
            <person name="Morin E."/>
            <person name="Murat C."/>
            <person name="Nagy L.G."/>
            <person name="Nolan M."/>
            <person name="Ohm R.A."/>
            <person name="Patyshakuliyeva A."/>
            <person name="Rokas A."/>
            <person name="Ruiz-Duenas F.J."/>
            <person name="Sabat G."/>
            <person name="Salamov A."/>
            <person name="Samejima M."/>
            <person name="Schmutz J."/>
            <person name="Slot J.C."/>
            <person name="St John F."/>
            <person name="Stenlid J."/>
            <person name="Sun H."/>
            <person name="Sun S."/>
            <person name="Syed K."/>
            <person name="Tsang A."/>
            <person name="Wiebenga A."/>
            <person name="Young D."/>
            <person name="Pisabarro A."/>
            <person name="Eastwood D.C."/>
            <person name="Martin F."/>
            <person name="Cullen D."/>
            <person name="Grigoriev I.V."/>
            <person name="Hibbett D.S."/>
        </authorList>
    </citation>
    <scope>NUCLEOTIDE SEQUENCE [LARGE SCALE GENOMIC DNA]</scope>
    <source>
        <strain evidence="3">HHB-11173 SS5</strain>
    </source>
</reference>
<evidence type="ECO:0000256" key="1">
    <source>
        <dbReference type="SAM" id="MobiDB-lite"/>
    </source>
</evidence>
<evidence type="ECO:0000313" key="3">
    <source>
        <dbReference type="Proteomes" id="UP000054196"/>
    </source>
</evidence>
<dbReference type="HOGENOM" id="CLU_2961913_0_0_1"/>
<name>R7S0R3_PUNST</name>
<gene>
    <name evidence="2" type="ORF">PUNSTDRAFT_55827</name>
</gene>
<protein>
    <submittedName>
        <fullName evidence="2">Uncharacterized protein</fullName>
    </submittedName>
</protein>
<dbReference type="KEGG" id="psq:PUNSTDRAFT_55827"/>
<dbReference type="Proteomes" id="UP000054196">
    <property type="component" value="Unassembled WGS sequence"/>
</dbReference>
<dbReference type="EMBL" id="JH687557">
    <property type="protein sequence ID" value="EIN03980.1"/>
    <property type="molecule type" value="Genomic_DNA"/>
</dbReference>
<feature type="compositionally biased region" description="Basic and acidic residues" evidence="1">
    <location>
        <begin position="33"/>
        <end position="49"/>
    </location>
</feature>
<dbReference type="RefSeq" id="XP_007388769.1">
    <property type="nucleotide sequence ID" value="XM_007388707.1"/>
</dbReference>
<evidence type="ECO:0000313" key="2">
    <source>
        <dbReference type="EMBL" id="EIN03980.1"/>
    </source>
</evidence>
<dbReference type="GeneID" id="18884044"/>
<feature type="region of interest" description="Disordered" evidence="1">
    <location>
        <begin position="33"/>
        <end position="59"/>
    </location>
</feature>
<keyword evidence="3" id="KW-1185">Reference proteome</keyword>
<accession>R7S0R3</accession>